<evidence type="ECO:0000256" key="2">
    <source>
        <dbReference type="ARBA" id="ARBA00022448"/>
    </source>
</evidence>
<sequence length="406" mass="42937">MNIKEIFKSIGPGPIVAAAFIGPGTVTVCTLAGVNWGYSLMWAMLISILITGFLQEASGRLGVITKKDLSEILRDSDLGILLKWFALPLVLLAIALGNAAYESGNLTGAALGLDVIINPTKVIPETFSIKPTNLLAGVLALALLWYGSFKTLQNVLTGLVIVLSVSFLVTAFMVLPEITTLAKGFIPRVNSENLLLIASIIGTTVVPYNLFLYASLAKKQWEAASEIGAMRKDIWISVVLGGIVSMAIIVVGASNPSTEINSVVDLSKGLELTLGKTAKYLTAIGLFGAGITSSITAPLATGLVVCGLFGWDQNISSKPMRWVMISTVSLGLIFSSFGITPVQLIVTAQLANGILLPLVSGWILWLSAQKGILGKYATRRSGLIFGVLIWLMTLALGIKSVSLVFA</sequence>
<dbReference type="RefSeq" id="WP_290000295.1">
    <property type="nucleotide sequence ID" value="NZ_JAUEPH010000004.1"/>
</dbReference>
<feature type="transmembrane region" description="Helical" evidence="7">
    <location>
        <begin position="322"/>
        <end position="344"/>
    </location>
</feature>
<evidence type="ECO:0000256" key="6">
    <source>
        <dbReference type="ARBA" id="ARBA00023136"/>
    </source>
</evidence>
<evidence type="ECO:0000256" key="3">
    <source>
        <dbReference type="ARBA" id="ARBA00022692"/>
    </source>
</evidence>
<keyword evidence="5 7" id="KW-1133">Transmembrane helix</keyword>
<feature type="transmembrane region" description="Helical" evidence="7">
    <location>
        <begin position="280"/>
        <end position="310"/>
    </location>
</feature>
<dbReference type="EMBL" id="JAUEPH010000004">
    <property type="protein sequence ID" value="MDN3204637.1"/>
    <property type="molecule type" value="Genomic_DNA"/>
</dbReference>
<keyword evidence="3 7" id="KW-0812">Transmembrane</keyword>
<protein>
    <submittedName>
        <fullName evidence="8">Nramp family divalent metal transporter</fullName>
    </submittedName>
</protein>
<dbReference type="PANTHER" id="PTHR11706:SF33">
    <property type="entry name" value="NATURAL RESISTANCE-ASSOCIATED MACROPHAGE PROTEIN 2"/>
    <property type="match status" value="1"/>
</dbReference>
<keyword evidence="4" id="KW-0769">Symport</keyword>
<keyword evidence="6 7" id="KW-0472">Membrane</keyword>
<feature type="transmembrane region" description="Helical" evidence="7">
    <location>
        <begin position="155"/>
        <end position="174"/>
    </location>
</feature>
<comment type="subcellular location">
    <subcellularLocation>
        <location evidence="1">Membrane</location>
        <topology evidence="1">Multi-pass membrane protein</topology>
    </subcellularLocation>
</comment>
<evidence type="ECO:0000256" key="5">
    <source>
        <dbReference type="ARBA" id="ARBA00022989"/>
    </source>
</evidence>
<keyword evidence="2" id="KW-0813">Transport</keyword>
<reference evidence="8" key="1">
    <citation type="submission" date="2023-06" db="EMBL/GenBank/DDBJ databases">
        <title>Robiginitalea aurantiacus sp. nov. and Algoriphagus sediminis sp. nov., isolated from coastal sediment.</title>
        <authorList>
            <person name="Zhou Z.Y."/>
            <person name="An J."/>
            <person name="Jia Y.W."/>
            <person name="Du Z.J."/>
        </authorList>
    </citation>
    <scope>NUCLEOTIDE SEQUENCE</scope>
    <source>
        <strain evidence="8">C2-7</strain>
    </source>
</reference>
<dbReference type="PANTHER" id="PTHR11706">
    <property type="entry name" value="SOLUTE CARRIER PROTEIN FAMILY 11 MEMBER"/>
    <property type="match status" value="1"/>
</dbReference>
<feature type="transmembrane region" description="Helical" evidence="7">
    <location>
        <begin position="234"/>
        <end position="253"/>
    </location>
</feature>
<feature type="transmembrane region" description="Helical" evidence="7">
    <location>
        <begin position="194"/>
        <end position="213"/>
    </location>
</feature>
<comment type="caution">
    <text evidence="8">The sequence shown here is derived from an EMBL/GenBank/DDBJ whole genome shotgun (WGS) entry which is preliminary data.</text>
</comment>
<evidence type="ECO:0000256" key="1">
    <source>
        <dbReference type="ARBA" id="ARBA00004141"/>
    </source>
</evidence>
<feature type="transmembrane region" description="Helical" evidence="7">
    <location>
        <begin position="40"/>
        <end position="59"/>
    </location>
</feature>
<feature type="transmembrane region" description="Helical" evidence="7">
    <location>
        <begin position="380"/>
        <end position="398"/>
    </location>
</feature>
<evidence type="ECO:0000256" key="7">
    <source>
        <dbReference type="SAM" id="Phobius"/>
    </source>
</evidence>
<evidence type="ECO:0000313" key="8">
    <source>
        <dbReference type="EMBL" id="MDN3204637.1"/>
    </source>
</evidence>
<evidence type="ECO:0000313" key="9">
    <source>
        <dbReference type="Proteomes" id="UP001171916"/>
    </source>
</evidence>
<dbReference type="InterPro" id="IPR001046">
    <property type="entry name" value="NRAMP_fam"/>
</dbReference>
<feature type="transmembrane region" description="Helical" evidence="7">
    <location>
        <begin position="131"/>
        <end position="148"/>
    </location>
</feature>
<dbReference type="PRINTS" id="PR00447">
    <property type="entry name" value="NATRESASSCMP"/>
</dbReference>
<feature type="transmembrane region" description="Helical" evidence="7">
    <location>
        <begin position="12"/>
        <end position="34"/>
    </location>
</feature>
<feature type="transmembrane region" description="Helical" evidence="7">
    <location>
        <begin position="350"/>
        <end position="368"/>
    </location>
</feature>
<dbReference type="Proteomes" id="UP001171916">
    <property type="component" value="Unassembled WGS sequence"/>
</dbReference>
<keyword evidence="9" id="KW-1185">Reference proteome</keyword>
<evidence type="ECO:0000256" key="4">
    <source>
        <dbReference type="ARBA" id="ARBA00022847"/>
    </source>
</evidence>
<dbReference type="NCBIfam" id="NF037982">
    <property type="entry name" value="Nramp_1"/>
    <property type="match status" value="1"/>
</dbReference>
<feature type="transmembrane region" description="Helical" evidence="7">
    <location>
        <begin position="80"/>
        <end position="101"/>
    </location>
</feature>
<accession>A0ABT7YDN1</accession>
<proteinExistence type="predicted"/>
<gene>
    <name evidence="8" type="ORF">QVH07_10785</name>
</gene>
<name>A0ABT7YDN1_9BACT</name>
<organism evidence="8 9">
    <name type="scientific">Algoriphagus sediminis</name>
    <dbReference type="NCBI Taxonomy" id="3057113"/>
    <lineage>
        <taxon>Bacteria</taxon>
        <taxon>Pseudomonadati</taxon>
        <taxon>Bacteroidota</taxon>
        <taxon>Cytophagia</taxon>
        <taxon>Cytophagales</taxon>
        <taxon>Cyclobacteriaceae</taxon>
        <taxon>Algoriphagus</taxon>
    </lineage>
</organism>
<dbReference type="Pfam" id="PF01566">
    <property type="entry name" value="Nramp"/>
    <property type="match status" value="1"/>
</dbReference>